<sequence length="501" mass="57230">MPSCVVPFDVWSAIAEYFPPDTLLSFSLVNRAFYELAQKVKYQATDLITYDKNTKKLLRELKNPSCGSFVRTVHIQPWKVSDVVKPPPRRRRRLLDKLHALVDAEYALERSKAVVQKRLNKQLAMVLDTFSRLQNVLEYRIEWDETPNYHAEFFRAFLCPLLADTSFGQTLVKFSIKVPVERLPCLATVHLPSLQELDVQLYTGKVPPQEVAYLLDSFAVFVNNLYHTLRSLAVTSTFSSQNLNLNRFFHHLGDFPSLRSFALSTPWDGVHVWAPVDAPFPLQTFIGKHSRQLQELKLLCSRIGTSPVPVDPAAKDWIQRILGSIDDRFHLLSRLELDLRNLRSQTGADLGGLVKCLEPIASQLESLVLTECPLWKCQVERILQLFPRSAGEANLRMLALRLQRLTPEVVDLLASRLPFLRSLELTFAEVEGALFGSRSEKLDTFLARMSGRRYASWQLSRLALSESPKYVDLKWMNELEQAFVECIPSLHHVAPLPPLQL</sequence>
<accession>A0ABR1JC65</accession>
<evidence type="ECO:0008006" key="3">
    <source>
        <dbReference type="Google" id="ProtNLM"/>
    </source>
</evidence>
<proteinExistence type="predicted"/>
<name>A0ABR1JC65_9AGAR</name>
<dbReference type="EMBL" id="JBANRG010000020">
    <property type="protein sequence ID" value="KAK7457107.1"/>
    <property type="molecule type" value="Genomic_DNA"/>
</dbReference>
<reference evidence="1 2" key="1">
    <citation type="submission" date="2024-01" db="EMBL/GenBank/DDBJ databases">
        <title>A draft genome for the cacao thread blight pathogen Marasmiellus scandens.</title>
        <authorList>
            <person name="Baruah I.K."/>
            <person name="Leung J."/>
            <person name="Bukari Y."/>
            <person name="Amoako-Attah I."/>
            <person name="Meinhardt L.W."/>
            <person name="Bailey B.A."/>
            <person name="Cohen S.P."/>
        </authorList>
    </citation>
    <scope>NUCLEOTIDE SEQUENCE [LARGE SCALE GENOMIC DNA]</scope>
    <source>
        <strain evidence="1 2">GH-19</strain>
    </source>
</reference>
<dbReference type="Gene3D" id="3.80.10.10">
    <property type="entry name" value="Ribonuclease Inhibitor"/>
    <property type="match status" value="1"/>
</dbReference>
<dbReference type="SUPFAM" id="SSF52047">
    <property type="entry name" value="RNI-like"/>
    <property type="match status" value="1"/>
</dbReference>
<gene>
    <name evidence="1" type="ORF">VKT23_010409</name>
</gene>
<dbReference type="Proteomes" id="UP001498398">
    <property type="component" value="Unassembled WGS sequence"/>
</dbReference>
<evidence type="ECO:0000313" key="2">
    <source>
        <dbReference type="Proteomes" id="UP001498398"/>
    </source>
</evidence>
<comment type="caution">
    <text evidence="1">The sequence shown here is derived from an EMBL/GenBank/DDBJ whole genome shotgun (WGS) entry which is preliminary data.</text>
</comment>
<organism evidence="1 2">
    <name type="scientific">Marasmiellus scandens</name>
    <dbReference type="NCBI Taxonomy" id="2682957"/>
    <lineage>
        <taxon>Eukaryota</taxon>
        <taxon>Fungi</taxon>
        <taxon>Dikarya</taxon>
        <taxon>Basidiomycota</taxon>
        <taxon>Agaricomycotina</taxon>
        <taxon>Agaricomycetes</taxon>
        <taxon>Agaricomycetidae</taxon>
        <taxon>Agaricales</taxon>
        <taxon>Marasmiineae</taxon>
        <taxon>Omphalotaceae</taxon>
        <taxon>Marasmiellus</taxon>
    </lineage>
</organism>
<keyword evidence="2" id="KW-1185">Reference proteome</keyword>
<evidence type="ECO:0000313" key="1">
    <source>
        <dbReference type="EMBL" id="KAK7457107.1"/>
    </source>
</evidence>
<dbReference type="InterPro" id="IPR032675">
    <property type="entry name" value="LRR_dom_sf"/>
</dbReference>
<protein>
    <recommendedName>
        <fullName evidence="3">F-box domain-containing protein</fullName>
    </recommendedName>
</protein>